<evidence type="ECO:0000256" key="1">
    <source>
        <dbReference type="ARBA" id="ARBA00004123"/>
    </source>
</evidence>
<feature type="region of interest" description="Disordered" evidence="4">
    <location>
        <begin position="415"/>
        <end position="479"/>
    </location>
</feature>
<evidence type="ECO:0000256" key="3">
    <source>
        <dbReference type="ARBA" id="ARBA00023242"/>
    </source>
</evidence>
<keyword evidence="7" id="KW-1185">Reference proteome</keyword>
<dbReference type="GeneID" id="109311586"/>
<dbReference type="GO" id="GO:0071008">
    <property type="term" value="C:U2-type post-mRNA release spliceosomal complex"/>
    <property type="evidence" value="ECO:0007669"/>
    <property type="project" value="Ensembl"/>
</dbReference>
<dbReference type="GO" id="GO:0003677">
    <property type="term" value="F:DNA binding"/>
    <property type="evidence" value="ECO:0007669"/>
    <property type="project" value="InterPro"/>
</dbReference>
<dbReference type="Pfam" id="PF07842">
    <property type="entry name" value="GCFC"/>
    <property type="match status" value="1"/>
</dbReference>
<dbReference type="Proteomes" id="UP000594220">
    <property type="component" value="Unplaced"/>
</dbReference>
<dbReference type="GO" id="GO:0005654">
    <property type="term" value="C:nucleoplasm"/>
    <property type="evidence" value="ECO:0007669"/>
    <property type="project" value="Ensembl"/>
</dbReference>
<dbReference type="InterPro" id="IPR022783">
    <property type="entry name" value="GCFC_dom"/>
</dbReference>
<keyword evidence="3" id="KW-0539">Nucleus</keyword>
<sequence>MFRRRPRHFRGRRRAQSASSEEESGPGVEGEGRRQGPASPDHCPPRLPEAPTASARGQEAAENGGEGGVRQARGCGDLLSFDSDEKREGSEESFQVKKPSLSAIRFNIPKKESASSAEQTESRKESRATEIKDASESDEEDEQCSSAKEDDCNSSTASEPLSSSPQKREDLPPGTFPSAAYIQAARRKRQLARTREDYISLDTSDGHQVSQRKESSDLESEEESDHERKLSFTPKTKSLRQRMAEHIVSESGVSSGDEETQDEWEEQQMKKALKLSQGINEDAFLHKSRTMKITFDPSVSLPPVDLEIVKKRLTTRVTSLQDIHRAHQREYEKYMHDIESSKTTIQELEKSSDVGQNYKFYRAMKTFVENLIDCLNEKLLQINELESAMHTLLQQPAEMLLKRRQDDLRNESAYIQQLSSKNSKSTKDRLGVDEKTQQETQVKDCEARRRLRRQARGSSGKSDHHEGMSSDDELSPGEMMDFQENKDNILQESKGIFEDVQVDFCSIRNILLKFQQWREKFPDSYYDAYISLCLPKLLNPLIRLQLINWNPVEENFTDLEKMPWFRDVAEFSDAKDVSESRRENDPDQTVLPAIIEKTILPKITGFIAHIWDPLSTSQTENLVQLCKKIFEDYSLSRKESSKTKQDLMNSVVSRMKKSIEEDVFIPVYPKSTVEDRLSPHSKFQERQFWSAVKLLRNILLWDGIVPEETLHELGLSKLLNRYLLLILLNAPSGPDNIEKCNKVVACFPGRWFQDLKSDSTLPQLVNFSQHLLQSARTLYRSNCSDETRDVILLLVKINALRLVEDFIEEYKLEHLKSMIGK</sequence>
<feature type="domain" description="GCF C-terminal" evidence="5">
    <location>
        <begin position="508"/>
        <end position="723"/>
    </location>
</feature>
<evidence type="ECO:0000313" key="7">
    <source>
        <dbReference type="Proteomes" id="UP000594220"/>
    </source>
</evidence>
<dbReference type="GO" id="GO:0005730">
    <property type="term" value="C:nucleolus"/>
    <property type="evidence" value="ECO:0007669"/>
    <property type="project" value="Ensembl"/>
</dbReference>
<dbReference type="OMA" id="KQAMTLM"/>
<evidence type="ECO:0000313" key="6">
    <source>
        <dbReference type="Ensembl" id="ENSCPRP00005006270.1"/>
    </source>
</evidence>
<evidence type="ECO:0000256" key="4">
    <source>
        <dbReference type="SAM" id="MobiDB-lite"/>
    </source>
</evidence>
<dbReference type="GO" id="GO:0000245">
    <property type="term" value="P:spliceosomal complex assembly"/>
    <property type="evidence" value="ECO:0007669"/>
    <property type="project" value="Ensembl"/>
</dbReference>
<feature type="compositionally biased region" description="Basic residues" evidence="4">
    <location>
        <begin position="1"/>
        <end position="15"/>
    </location>
</feature>
<feature type="compositionally biased region" description="Low complexity" evidence="4">
    <location>
        <begin position="154"/>
        <end position="164"/>
    </location>
</feature>
<reference evidence="6" key="2">
    <citation type="submission" date="2025-09" db="UniProtKB">
        <authorList>
            <consortium name="Ensembl"/>
        </authorList>
    </citation>
    <scope>IDENTIFICATION</scope>
</reference>
<accession>A0A7M4E934</accession>
<feature type="compositionally biased region" description="Basic and acidic residues" evidence="4">
    <location>
        <begin position="120"/>
        <end position="135"/>
    </location>
</feature>
<gene>
    <name evidence="6" type="primary">GCFC2</name>
</gene>
<dbReference type="CTD" id="6936"/>
<reference evidence="6" key="1">
    <citation type="submission" date="2025-08" db="UniProtKB">
        <authorList>
            <consortium name="Ensembl"/>
        </authorList>
    </citation>
    <scope>IDENTIFICATION</scope>
</reference>
<feature type="region of interest" description="Disordered" evidence="4">
    <location>
        <begin position="1"/>
        <end position="231"/>
    </location>
</feature>
<dbReference type="InterPro" id="IPR012890">
    <property type="entry name" value="GCFC2-like"/>
</dbReference>
<proteinExistence type="inferred from homology"/>
<feature type="compositionally biased region" description="Basic and acidic residues" evidence="4">
    <location>
        <begin position="425"/>
        <end position="448"/>
    </location>
</feature>
<protein>
    <submittedName>
        <fullName evidence="6">GC-rich sequence DNA-binding factor 2</fullName>
    </submittedName>
</protein>
<name>A0A7M4E934_CROPO</name>
<dbReference type="Ensembl" id="ENSCPRT00005007360.1">
    <property type="protein sequence ID" value="ENSCPRP00005006270.1"/>
    <property type="gene ID" value="ENSCPRG00005004492.1"/>
</dbReference>
<dbReference type="GO" id="GO:0005829">
    <property type="term" value="C:cytosol"/>
    <property type="evidence" value="ECO:0007669"/>
    <property type="project" value="Ensembl"/>
</dbReference>
<dbReference type="PANTHER" id="PTHR12214">
    <property type="entry name" value="GC-RICH SEQUENCE DNA-BINDING FACTOR"/>
    <property type="match status" value="1"/>
</dbReference>
<dbReference type="AlphaFoldDB" id="A0A7M4E934"/>
<dbReference type="RefSeq" id="XP_019392848.1">
    <property type="nucleotide sequence ID" value="XM_019537303.1"/>
</dbReference>
<evidence type="ECO:0000256" key="2">
    <source>
        <dbReference type="ARBA" id="ARBA00010801"/>
    </source>
</evidence>
<evidence type="ECO:0000259" key="5">
    <source>
        <dbReference type="Pfam" id="PF07842"/>
    </source>
</evidence>
<organism evidence="6 7">
    <name type="scientific">Crocodylus porosus</name>
    <name type="common">Saltwater crocodile</name>
    <name type="synonym">Estuarine crocodile</name>
    <dbReference type="NCBI Taxonomy" id="8502"/>
    <lineage>
        <taxon>Eukaryota</taxon>
        <taxon>Metazoa</taxon>
        <taxon>Chordata</taxon>
        <taxon>Craniata</taxon>
        <taxon>Vertebrata</taxon>
        <taxon>Euteleostomi</taxon>
        <taxon>Archelosauria</taxon>
        <taxon>Archosauria</taxon>
        <taxon>Crocodylia</taxon>
        <taxon>Longirostres</taxon>
        <taxon>Crocodylidae</taxon>
        <taxon>Crocodylus</taxon>
    </lineage>
</organism>
<dbReference type="PANTHER" id="PTHR12214:SF4">
    <property type="entry name" value="INTRON LARGE COMPLEX COMPONENT GCFC2"/>
    <property type="match status" value="1"/>
</dbReference>
<dbReference type="OrthoDB" id="429427at2759"/>
<comment type="similarity">
    <text evidence="2">Belongs to the GCF family.</text>
</comment>
<comment type="subcellular location">
    <subcellularLocation>
        <location evidence="1">Nucleus</location>
    </subcellularLocation>
</comment>
<dbReference type="GeneTree" id="ENSGT00390000000455"/>